<evidence type="ECO:0000313" key="7">
    <source>
        <dbReference type="EMBL" id="ARQ07473.1"/>
    </source>
</evidence>
<dbReference type="InterPro" id="IPR036986">
    <property type="entry name" value="S4_RNA-bd_sf"/>
</dbReference>
<dbReference type="EMBL" id="CP021059">
    <property type="protein sequence ID" value="ARQ07473.1"/>
    <property type="molecule type" value="Genomic_DNA"/>
</dbReference>
<evidence type="ECO:0000256" key="3">
    <source>
        <dbReference type="ARBA" id="ARBA00023235"/>
    </source>
</evidence>
<evidence type="ECO:0000313" key="8">
    <source>
        <dbReference type="Proteomes" id="UP000194154"/>
    </source>
</evidence>
<keyword evidence="8" id="KW-1185">Reference proteome</keyword>
<dbReference type="EC" id="5.4.99.-" evidence="5"/>
<evidence type="ECO:0000256" key="2">
    <source>
        <dbReference type="ARBA" id="ARBA00022884"/>
    </source>
</evidence>
<dbReference type="NCBIfam" id="TIGR00093">
    <property type="entry name" value="pseudouridine synthase"/>
    <property type="match status" value="1"/>
</dbReference>
<dbReference type="FunFam" id="3.30.70.1560:FF:000001">
    <property type="entry name" value="Pseudouridine synthase"/>
    <property type="match status" value="1"/>
</dbReference>
<dbReference type="Gene3D" id="3.30.70.580">
    <property type="entry name" value="Pseudouridine synthase I, catalytic domain, N-terminal subdomain"/>
    <property type="match status" value="1"/>
</dbReference>
<dbReference type="CDD" id="cd02553">
    <property type="entry name" value="PseudoU_synth_RsuA"/>
    <property type="match status" value="1"/>
</dbReference>
<dbReference type="RefSeq" id="WP_086043027.1">
    <property type="nucleotide sequence ID" value="NZ_CBCRZA010000004.1"/>
</dbReference>
<dbReference type="PANTHER" id="PTHR47683">
    <property type="entry name" value="PSEUDOURIDINE SYNTHASE FAMILY PROTEIN-RELATED"/>
    <property type="match status" value="1"/>
</dbReference>
<organism evidence="7 8">
    <name type="scientific">Macrococcoides canis</name>
    <dbReference type="NCBI Taxonomy" id="1855823"/>
    <lineage>
        <taxon>Bacteria</taxon>
        <taxon>Bacillati</taxon>
        <taxon>Bacillota</taxon>
        <taxon>Bacilli</taxon>
        <taxon>Bacillales</taxon>
        <taxon>Staphylococcaceae</taxon>
        <taxon>Macrococcoides</taxon>
    </lineage>
</organism>
<name>A0A1W7ACY6_9STAP</name>
<dbReference type="InterPro" id="IPR050343">
    <property type="entry name" value="RsuA_PseudoU_synthase"/>
</dbReference>
<dbReference type="InterPro" id="IPR020094">
    <property type="entry name" value="TruA/RsuA/RluB/E/F_N"/>
</dbReference>
<dbReference type="SUPFAM" id="SSF55174">
    <property type="entry name" value="Alpha-L RNA-binding motif"/>
    <property type="match status" value="1"/>
</dbReference>
<reference evidence="7 8" key="1">
    <citation type="journal article" date="2017" name="Int. J. Syst. Evol. Microbiol.">
        <title>Macrococcus canis sp. nov., a skin bacterium associated with infections in dogs.</title>
        <authorList>
            <person name="Gobeli Brawand S."/>
            <person name="Cotting K."/>
            <person name="Gomez-Sanz E."/>
            <person name="Collaud A."/>
            <person name="Thomann A."/>
            <person name="Brodard I."/>
            <person name="Rodriguez-Campos S."/>
            <person name="Strauss C."/>
            <person name="Perreten V."/>
        </authorList>
    </citation>
    <scope>NUCLEOTIDE SEQUENCE [LARGE SCALE GENOMIC DNA]</scope>
    <source>
        <strain evidence="7 8">KM45013</strain>
    </source>
</reference>
<dbReference type="OrthoDB" id="9807213at2"/>
<dbReference type="GO" id="GO:0000455">
    <property type="term" value="P:enzyme-directed rRNA pseudouridine synthesis"/>
    <property type="evidence" value="ECO:0007669"/>
    <property type="project" value="UniProtKB-ARBA"/>
</dbReference>
<dbReference type="KEGG" id="mcak:MCCS_18430"/>
<dbReference type="GO" id="GO:0120159">
    <property type="term" value="F:rRNA pseudouridine synthase activity"/>
    <property type="evidence" value="ECO:0007669"/>
    <property type="project" value="UniProtKB-ARBA"/>
</dbReference>
<comment type="similarity">
    <text evidence="1 5">Belongs to the pseudouridine synthase RsuA family.</text>
</comment>
<dbReference type="GO" id="GO:0003723">
    <property type="term" value="F:RNA binding"/>
    <property type="evidence" value="ECO:0007669"/>
    <property type="project" value="UniProtKB-KW"/>
</dbReference>
<evidence type="ECO:0000256" key="1">
    <source>
        <dbReference type="ARBA" id="ARBA00008348"/>
    </source>
</evidence>
<evidence type="ECO:0000259" key="6">
    <source>
        <dbReference type="SMART" id="SM00363"/>
    </source>
</evidence>
<dbReference type="STRING" id="1855823.MCCS_18430"/>
<dbReference type="SMART" id="SM00363">
    <property type="entry name" value="S4"/>
    <property type="match status" value="1"/>
</dbReference>
<keyword evidence="3 5" id="KW-0413">Isomerase</keyword>
<keyword evidence="2 4" id="KW-0694">RNA-binding</keyword>
<dbReference type="SUPFAM" id="SSF55120">
    <property type="entry name" value="Pseudouridine synthase"/>
    <property type="match status" value="1"/>
</dbReference>
<dbReference type="Gene3D" id="3.10.290.10">
    <property type="entry name" value="RNA-binding S4 domain"/>
    <property type="match status" value="1"/>
</dbReference>
<dbReference type="InterPro" id="IPR018496">
    <property type="entry name" value="PsdUridine_synth_RsuA/RluB_CS"/>
</dbReference>
<protein>
    <recommendedName>
        <fullName evidence="5">Pseudouridine synthase</fullName>
        <ecNumber evidence="5">5.4.99.-</ecNumber>
    </recommendedName>
</protein>
<evidence type="ECO:0000256" key="4">
    <source>
        <dbReference type="PROSITE-ProRule" id="PRU00182"/>
    </source>
</evidence>
<dbReference type="Pfam" id="PF01479">
    <property type="entry name" value="S4"/>
    <property type="match status" value="1"/>
</dbReference>
<dbReference type="GeneID" id="35295939"/>
<sequence>MRLDKFLGNHGFGTRKEVKLLVKRGAVKVNDGIVKKADIKLVPDKDTVTVYDEAVTYEPFVYIMLNKPAGYISSTKDYKDETVLELIDGFDHYDLHPVGRLDKDTEGLLILTNDGQFSHDVLSPKKHVDKTYYARVEGYVTDETVALFKAGVTLDDGYKAMPADLQIVSAGDISEIELIIQEGKFHQVKRMFKAVGMTVIYLNRIQMGGLPLDESLKPGAYRKLTLEEINFVKM</sequence>
<accession>A0A1W7ACY6</accession>
<dbReference type="CDD" id="cd00165">
    <property type="entry name" value="S4"/>
    <property type="match status" value="1"/>
</dbReference>
<dbReference type="PROSITE" id="PS50889">
    <property type="entry name" value="S4"/>
    <property type="match status" value="1"/>
</dbReference>
<evidence type="ECO:0000256" key="5">
    <source>
        <dbReference type="RuleBase" id="RU003887"/>
    </source>
</evidence>
<dbReference type="InterPro" id="IPR042092">
    <property type="entry name" value="PsdUridine_s_RsuA/RluB/E/F_cat"/>
</dbReference>
<dbReference type="InterPro" id="IPR006145">
    <property type="entry name" value="PsdUridine_synth_RsuA/RluA"/>
</dbReference>
<dbReference type="Pfam" id="PF00849">
    <property type="entry name" value="PseudoU_synth_2"/>
    <property type="match status" value="1"/>
</dbReference>
<dbReference type="PANTHER" id="PTHR47683:SF4">
    <property type="entry name" value="PSEUDOURIDINE SYNTHASE"/>
    <property type="match status" value="1"/>
</dbReference>
<dbReference type="PROSITE" id="PS01149">
    <property type="entry name" value="PSI_RSU"/>
    <property type="match status" value="1"/>
</dbReference>
<dbReference type="AlphaFoldDB" id="A0A1W7ACY6"/>
<proteinExistence type="inferred from homology"/>
<dbReference type="Gene3D" id="3.30.70.1560">
    <property type="entry name" value="Alpha-L RNA-binding motif"/>
    <property type="match status" value="1"/>
</dbReference>
<dbReference type="InterPro" id="IPR002942">
    <property type="entry name" value="S4_RNA-bd"/>
</dbReference>
<dbReference type="GO" id="GO:0005829">
    <property type="term" value="C:cytosol"/>
    <property type="evidence" value="ECO:0007669"/>
    <property type="project" value="UniProtKB-ARBA"/>
</dbReference>
<feature type="domain" description="RNA-binding S4" evidence="6">
    <location>
        <begin position="1"/>
        <end position="59"/>
    </location>
</feature>
<dbReference type="InterPro" id="IPR000748">
    <property type="entry name" value="PsdUridine_synth_RsuA/RluB/E/F"/>
</dbReference>
<dbReference type="InterPro" id="IPR020103">
    <property type="entry name" value="PsdUridine_synth_cat_dom_sf"/>
</dbReference>
<gene>
    <name evidence="7" type="primary">rsuA</name>
    <name evidence="7" type="ORF">MCCS_18430</name>
</gene>
<dbReference type="Proteomes" id="UP000194154">
    <property type="component" value="Chromosome"/>
</dbReference>